<dbReference type="PROSITE" id="PS50928">
    <property type="entry name" value="ABC_TM1"/>
    <property type="match status" value="1"/>
</dbReference>
<protein>
    <submittedName>
        <fullName evidence="11">Putative sugar ABC transporter permease</fullName>
    </submittedName>
</protein>
<name>F5L409_CALTT</name>
<dbReference type="GO" id="GO:0005886">
    <property type="term" value="C:plasma membrane"/>
    <property type="evidence" value="ECO:0007669"/>
    <property type="project" value="UniProtKB-SubCell"/>
</dbReference>
<evidence type="ECO:0000256" key="1">
    <source>
        <dbReference type="ARBA" id="ARBA00004651"/>
    </source>
</evidence>
<evidence type="ECO:0000259" key="10">
    <source>
        <dbReference type="PROSITE" id="PS50928"/>
    </source>
</evidence>
<feature type="transmembrane region" description="Helical" evidence="9">
    <location>
        <begin position="111"/>
        <end position="133"/>
    </location>
</feature>
<dbReference type="AlphaFoldDB" id="F5L409"/>
<comment type="similarity">
    <text evidence="2">Belongs to the binding-protein-dependent transport system permease family. MalFG subfamily.</text>
</comment>
<keyword evidence="4" id="KW-1003">Cell membrane</keyword>
<dbReference type="RefSeq" id="WP_007502806.1">
    <property type="nucleotide sequence ID" value="NZ_AFCE01000067.1"/>
</dbReference>
<comment type="subcellular location">
    <subcellularLocation>
        <location evidence="1">Cell membrane</location>
        <topology evidence="1">Multi-pass membrane protein</topology>
    </subcellularLocation>
</comment>
<evidence type="ECO:0000256" key="7">
    <source>
        <dbReference type="ARBA" id="ARBA00022989"/>
    </source>
</evidence>
<evidence type="ECO:0000256" key="3">
    <source>
        <dbReference type="ARBA" id="ARBA00022448"/>
    </source>
</evidence>
<feature type="transmembrane region" description="Helical" evidence="9">
    <location>
        <begin position="139"/>
        <end position="161"/>
    </location>
</feature>
<dbReference type="InterPro" id="IPR000515">
    <property type="entry name" value="MetI-like"/>
</dbReference>
<dbReference type="SUPFAM" id="SSF161098">
    <property type="entry name" value="MetI-like"/>
    <property type="match status" value="1"/>
</dbReference>
<keyword evidence="8 9" id="KW-0472">Membrane</keyword>
<dbReference type="InterPro" id="IPR035906">
    <property type="entry name" value="MetI-like_sf"/>
</dbReference>
<keyword evidence="5" id="KW-0762">Sugar transport</keyword>
<feature type="transmembrane region" description="Helical" evidence="9">
    <location>
        <begin position="73"/>
        <end position="99"/>
    </location>
</feature>
<reference evidence="11 12" key="1">
    <citation type="journal article" date="2011" name="J. Bacteriol.">
        <title>Draft genome sequence of the thermoalkaliphilic Caldalkalibacillus thermarum strain TA2.A1.</title>
        <authorList>
            <person name="Kalamorz F."/>
            <person name="Keis S."/>
            <person name="McMillan D.G."/>
            <person name="Olsson K."/>
            <person name="Stanton J.A."/>
            <person name="Stockwell P."/>
            <person name="Black M.A."/>
            <person name="Klingeman D.M."/>
            <person name="Land M.L."/>
            <person name="Han C.S."/>
            <person name="Martin S.L."/>
            <person name="Becher S.A."/>
            <person name="Peddie C.J."/>
            <person name="Morgan H.W."/>
            <person name="Matthies D."/>
            <person name="Preiss L."/>
            <person name="Meier T."/>
            <person name="Brown S.D."/>
            <person name="Cook G.M."/>
        </authorList>
    </citation>
    <scope>NUCLEOTIDE SEQUENCE [LARGE SCALE GENOMIC DNA]</scope>
    <source>
        <strain evidence="11 12">TA2.A1</strain>
    </source>
</reference>
<dbReference type="GO" id="GO:0015423">
    <property type="term" value="F:ABC-type maltose transporter activity"/>
    <property type="evidence" value="ECO:0007669"/>
    <property type="project" value="TreeGrafter"/>
</dbReference>
<sequence>MARPMKTSQKILTHTLLIMASIIALFPMIWILSTSFKPREDVFSRELRIIPENFTWDNYIYVLTFKDGIFLKWVMNSVFVAGATTLVALFLASTAAYAFSRFKFPGRRAGLFSFLVTQMFPGALLIVPLYTILRDYGLINTYGGLILSYSTVALPFCVWMLKGFF</sequence>
<dbReference type="Proteomes" id="UP000010716">
    <property type="component" value="Unassembled WGS sequence"/>
</dbReference>
<evidence type="ECO:0000256" key="5">
    <source>
        <dbReference type="ARBA" id="ARBA00022597"/>
    </source>
</evidence>
<dbReference type="EMBL" id="AFCE01000067">
    <property type="protein sequence ID" value="EGL83929.1"/>
    <property type="molecule type" value="Genomic_DNA"/>
</dbReference>
<evidence type="ECO:0000256" key="6">
    <source>
        <dbReference type="ARBA" id="ARBA00022692"/>
    </source>
</evidence>
<evidence type="ECO:0000313" key="12">
    <source>
        <dbReference type="Proteomes" id="UP000010716"/>
    </source>
</evidence>
<proteinExistence type="inferred from homology"/>
<keyword evidence="6 9" id="KW-0812">Transmembrane</keyword>
<evidence type="ECO:0000256" key="9">
    <source>
        <dbReference type="SAM" id="Phobius"/>
    </source>
</evidence>
<accession>F5L409</accession>
<dbReference type="InterPro" id="IPR050901">
    <property type="entry name" value="BP-dep_ABC_trans_perm"/>
</dbReference>
<evidence type="ECO:0000313" key="11">
    <source>
        <dbReference type="EMBL" id="EGL83929.1"/>
    </source>
</evidence>
<keyword evidence="7 9" id="KW-1133">Transmembrane helix</keyword>
<gene>
    <name evidence="11" type="ORF">CathTA2_0521</name>
</gene>
<dbReference type="PANTHER" id="PTHR32243">
    <property type="entry name" value="MALTOSE TRANSPORT SYSTEM PERMEASE-RELATED"/>
    <property type="match status" value="1"/>
</dbReference>
<comment type="caution">
    <text evidence="11">The sequence shown here is derived from an EMBL/GenBank/DDBJ whole genome shotgun (WGS) entry which is preliminary data.</text>
</comment>
<feature type="transmembrane region" description="Helical" evidence="9">
    <location>
        <begin position="12"/>
        <end position="32"/>
    </location>
</feature>
<keyword evidence="3" id="KW-0813">Transport</keyword>
<dbReference type="eggNOG" id="COG3833">
    <property type="taxonomic scope" value="Bacteria"/>
</dbReference>
<organism evidence="11 12">
    <name type="scientific">Caldalkalibacillus thermarum (strain TA2.A1)</name>
    <dbReference type="NCBI Taxonomy" id="986075"/>
    <lineage>
        <taxon>Bacteria</taxon>
        <taxon>Bacillati</taxon>
        <taxon>Bacillota</taxon>
        <taxon>Bacilli</taxon>
        <taxon>Bacillales</taxon>
        <taxon>Bacillaceae</taxon>
        <taxon>Caldalkalibacillus</taxon>
    </lineage>
</organism>
<dbReference type="GO" id="GO:0042956">
    <property type="term" value="P:maltodextrin transmembrane transport"/>
    <property type="evidence" value="ECO:0007669"/>
    <property type="project" value="TreeGrafter"/>
</dbReference>
<feature type="domain" description="ABC transmembrane type-1" evidence="10">
    <location>
        <begin position="74"/>
        <end position="165"/>
    </location>
</feature>
<evidence type="ECO:0000256" key="2">
    <source>
        <dbReference type="ARBA" id="ARBA00009047"/>
    </source>
</evidence>
<evidence type="ECO:0000256" key="8">
    <source>
        <dbReference type="ARBA" id="ARBA00023136"/>
    </source>
</evidence>
<dbReference type="PANTHER" id="PTHR32243:SF50">
    <property type="entry name" value="MALTOSE_MALTODEXTRIN TRANSPORT SYSTEM PERMEASE PROTEIN MALG"/>
    <property type="match status" value="1"/>
</dbReference>
<dbReference type="Gene3D" id="1.10.3720.10">
    <property type="entry name" value="MetI-like"/>
    <property type="match status" value="1"/>
</dbReference>
<evidence type="ECO:0000256" key="4">
    <source>
        <dbReference type="ARBA" id="ARBA00022475"/>
    </source>
</evidence>